<dbReference type="SUPFAM" id="SSF48452">
    <property type="entry name" value="TPR-like"/>
    <property type="match status" value="1"/>
</dbReference>
<organism evidence="2 3">
    <name type="scientific">Bathycoccus prasinos</name>
    <dbReference type="NCBI Taxonomy" id="41875"/>
    <lineage>
        <taxon>Eukaryota</taxon>
        <taxon>Viridiplantae</taxon>
        <taxon>Chlorophyta</taxon>
        <taxon>Mamiellophyceae</taxon>
        <taxon>Mamiellales</taxon>
        <taxon>Bathycoccaceae</taxon>
        <taxon>Bathycoccus</taxon>
    </lineage>
</organism>
<keyword evidence="3" id="KW-1185">Reference proteome</keyword>
<evidence type="ECO:0000313" key="2">
    <source>
        <dbReference type="EMBL" id="CCO20065.1"/>
    </source>
</evidence>
<dbReference type="EMBL" id="FO082264">
    <property type="protein sequence ID" value="CCO20065.1"/>
    <property type="molecule type" value="Genomic_DNA"/>
</dbReference>
<evidence type="ECO:0000313" key="3">
    <source>
        <dbReference type="Proteomes" id="UP000198341"/>
    </source>
</evidence>
<protein>
    <submittedName>
        <fullName evidence="2">Uncharacterized protein</fullName>
    </submittedName>
</protein>
<feature type="compositionally biased region" description="Polar residues" evidence="1">
    <location>
        <begin position="69"/>
        <end position="80"/>
    </location>
</feature>
<sequence>MDKTKTEFIEQEDAKLAMFERAQAATRRNSNGNSSSSSSSSSMDDDALDSFEAKLKRVQEEGKTKAKMVTTTTNASSSSPFGGGGITPISPLAPTFGGEPVVPRKSGDDDDEDVFKSPIVRIGSLLAAIALAIVFIPTDLTFNAIGSKQVQEKYRKEALEDIEKQKDELTKVLESTPNDPELLKQQAKNFLALDDYPSALPLMEKLVSLEDTEANSMAIAEVWNLDGQPERALSVLKDYADKHLSDSSGPPSASFLKALTDSLSKNNRQGVALAYVDAFVKKNPGDIDDVDAELLKARVYSGWKGKGKEAEKAFSDVVEKHPEDFRGYLARGVFMREIGRPDEATSMFKQAEALAPAGDTKAVVKDVISRANKEKSGSVQL</sequence>
<dbReference type="Proteomes" id="UP000198341">
    <property type="component" value="Chromosome 15"/>
</dbReference>
<proteinExistence type="predicted"/>
<gene>
    <name evidence="2" type="ordered locus">Bathy15g01730</name>
</gene>
<dbReference type="InterPro" id="IPR011990">
    <property type="entry name" value="TPR-like_helical_dom_sf"/>
</dbReference>
<evidence type="ECO:0000256" key="1">
    <source>
        <dbReference type="SAM" id="MobiDB-lite"/>
    </source>
</evidence>
<dbReference type="eggNOG" id="ENOG502QS3G">
    <property type="taxonomic scope" value="Eukaryota"/>
</dbReference>
<feature type="compositionally biased region" description="Basic and acidic residues" evidence="1">
    <location>
        <begin position="1"/>
        <end position="15"/>
    </location>
</feature>
<name>K8F5H1_9CHLO</name>
<feature type="compositionally biased region" description="Basic and acidic residues" evidence="1">
    <location>
        <begin position="51"/>
        <end position="64"/>
    </location>
</feature>
<dbReference type="KEGG" id="bpg:Bathy15g01730"/>
<dbReference type="RefSeq" id="XP_007508979.1">
    <property type="nucleotide sequence ID" value="XM_007508917.1"/>
</dbReference>
<dbReference type="Gene3D" id="1.25.40.10">
    <property type="entry name" value="Tetratricopeptide repeat domain"/>
    <property type="match status" value="1"/>
</dbReference>
<dbReference type="GeneID" id="19011385"/>
<reference evidence="2 3" key="1">
    <citation type="submission" date="2011-10" db="EMBL/GenBank/DDBJ databases">
        <authorList>
            <person name="Genoscope - CEA"/>
        </authorList>
    </citation>
    <scope>NUCLEOTIDE SEQUENCE [LARGE SCALE GENOMIC DNA]</scope>
    <source>
        <strain evidence="2 3">RCC 1105</strain>
    </source>
</reference>
<dbReference type="Pfam" id="PF13432">
    <property type="entry name" value="TPR_16"/>
    <property type="match status" value="1"/>
</dbReference>
<feature type="region of interest" description="Disordered" evidence="1">
    <location>
        <begin position="1"/>
        <end position="83"/>
    </location>
</feature>
<dbReference type="STRING" id="41875.K8F5H1"/>
<dbReference type="AlphaFoldDB" id="K8F5H1"/>
<feature type="compositionally biased region" description="Low complexity" evidence="1">
    <location>
        <begin position="29"/>
        <end position="42"/>
    </location>
</feature>
<dbReference type="OrthoDB" id="536368at2759"/>
<accession>K8F5H1</accession>